<evidence type="ECO:0000256" key="6">
    <source>
        <dbReference type="ARBA" id="ARBA00023125"/>
    </source>
</evidence>
<dbReference type="GO" id="GO:0000160">
    <property type="term" value="P:phosphorelay signal transduction system"/>
    <property type="evidence" value="ECO:0007669"/>
    <property type="project" value="UniProtKB-KW"/>
</dbReference>
<dbReference type="Gene3D" id="1.10.10.60">
    <property type="entry name" value="Homeodomain-like"/>
    <property type="match status" value="2"/>
</dbReference>
<dbReference type="PROSITE" id="PS01124">
    <property type="entry name" value="HTH_ARAC_FAMILY_2"/>
    <property type="match status" value="1"/>
</dbReference>
<dbReference type="AlphaFoldDB" id="A0A329QHJ3"/>
<comment type="subcellular location">
    <subcellularLocation>
        <location evidence="1">Cytoplasm</location>
    </subcellularLocation>
</comment>
<gene>
    <name evidence="11" type="ORF">DC345_24740</name>
</gene>
<evidence type="ECO:0000259" key="10">
    <source>
        <dbReference type="PROSITE" id="PS50110"/>
    </source>
</evidence>
<protein>
    <submittedName>
        <fullName evidence="11">DNA-binding response regulator</fullName>
    </submittedName>
</protein>
<evidence type="ECO:0000256" key="7">
    <source>
        <dbReference type="ARBA" id="ARBA00023163"/>
    </source>
</evidence>
<evidence type="ECO:0000313" key="11">
    <source>
        <dbReference type="EMBL" id="RAW11790.1"/>
    </source>
</evidence>
<dbReference type="PANTHER" id="PTHR42713:SF3">
    <property type="entry name" value="TRANSCRIPTIONAL REGULATORY PROTEIN HPTR"/>
    <property type="match status" value="1"/>
</dbReference>
<dbReference type="InterPro" id="IPR018060">
    <property type="entry name" value="HTH_AraC"/>
</dbReference>
<dbReference type="InterPro" id="IPR020449">
    <property type="entry name" value="Tscrpt_reg_AraC-type_HTH"/>
</dbReference>
<dbReference type="GO" id="GO:0003700">
    <property type="term" value="F:DNA-binding transcription factor activity"/>
    <property type="evidence" value="ECO:0007669"/>
    <property type="project" value="InterPro"/>
</dbReference>
<dbReference type="SMART" id="SM00342">
    <property type="entry name" value="HTH_ARAC"/>
    <property type="match status" value="1"/>
</dbReference>
<dbReference type="SUPFAM" id="SSF52172">
    <property type="entry name" value="CheY-like"/>
    <property type="match status" value="1"/>
</dbReference>
<keyword evidence="3 8" id="KW-0597">Phosphoprotein</keyword>
<dbReference type="PROSITE" id="PS50110">
    <property type="entry name" value="RESPONSE_REGULATORY"/>
    <property type="match status" value="1"/>
</dbReference>
<dbReference type="PANTHER" id="PTHR42713">
    <property type="entry name" value="HISTIDINE KINASE-RELATED"/>
    <property type="match status" value="1"/>
</dbReference>
<dbReference type="PROSITE" id="PS00041">
    <property type="entry name" value="HTH_ARAC_FAMILY_1"/>
    <property type="match status" value="1"/>
</dbReference>
<dbReference type="Gene3D" id="3.40.50.2300">
    <property type="match status" value="1"/>
</dbReference>
<keyword evidence="6 11" id="KW-0238">DNA-binding</keyword>
<evidence type="ECO:0000256" key="5">
    <source>
        <dbReference type="ARBA" id="ARBA00023015"/>
    </source>
</evidence>
<reference evidence="11 12" key="1">
    <citation type="submission" date="2018-04" db="EMBL/GenBank/DDBJ databases">
        <title>Paenibacillus taichungensis Genome sequencing and assembly.</title>
        <authorList>
            <person name="Xu J."/>
            <person name="Rensing C."/>
            <person name="Mazhar H.S."/>
        </authorList>
    </citation>
    <scope>NUCLEOTIDE SEQUENCE [LARGE SCALE GENOMIC DNA]</scope>
    <source>
        <strain evidence="11 12">NC1</strain>
    </source>
</reference>
<dbReference type="SUPFAM" id="SSF46689">
    <property type="entry name" value="Homeodomain-like"/>
    <property type="match status" value="2"/>
</dbReference>
<dbReference type="Proteomes" id="UP000250642">
    <property type="component" value="Unassembled WGS sequence"/>
</dbReference>
<evidence type="ECO:0000256" key="3">
    <source>
        <dbReference type="ARBA" id="ARBA00022553"/>
    </source>
</evidence>
<keyword evidence="4" id="KW-0902">Two-component regulatory system</keyword>
<dbReference type="GO" id="GO:0005737">
    <property type="term" value="C:cytoplasm"/>
    <property type="evidence" value="ECO:0007669"/>
    <property type="project" value="UniProtKB-SubCell"/>
</dbReference>
<evidence type="ECO:0000256" key="1">
    <source>
        <dbReference type="ARBA" id="ARBA00004496"/>
    </source>
</evidence>
<evidence type="ECO:0000256" key="4">
    <source>
        <dbReference type="ARBA" id="ARBA00023012"/>
    </source>
</evidence>
<feature type="domain" description="HTH araC/xylS-type" evidence="9">
    <location>
        <begin position="470"/>
        <end position="568"/>
    </location>
</feature>
<sequence length="568" mass="64555">MYTNGSLHDMVILQGFILERSLTGVSVWKYDGLRRNILMMNLMVVDDEHSAVESIAASIPWREHGIGHVYKAYSVKEALQQMTAHQVHIIITDIRMPGLSGLDLVSHIRQKWERTKCIILSGHASFDYAKQALRHGTVSYLLKPVRDEELIEAVQQASVQIRLEGEKQLMHQRAMYSVREHLPEKRAGLMKDVLLGHKFAESELVEKLEQLEIGFRPQDKMQLLLIRYDDPQPTHKAFRLMKYAISNVVEEIFGSSYHLCHTDDAYDDLVFMASPKQTQSEPELLMGRLGERLLHSVKQYLNATISLSVSRIGRFPDQVPQLYHQAVSALRKQAEAGKGLHLNAAAGSHGATLKSLSALYEPPGLTALLEAGRMEDASRKIDSIFAELSDSVFPEHVYVAFHYLAAAFSYMAHREGRQLSDVLGEKYQQLLKDGYGVSLRSLEAWTRSVMEQWAQSTTDTGQESGSNMIRQVQQWIDHHLGEDLSLQVIAGEVHLHPVYLSKMYKQSTGEGISDYIIRSRMERAVHLLKHTAMKIYEVGQEVGYNNTPYFIQVFRKHYGLTPQDFRNG</sequence>
<proteinExistence type="predicted"/>
<dbReference type="PRINTS" id="PR00032">
    <property type="entry name" value="HTHARAC"/>
</dbReference>
<accession>A0A329QHJ3</accession>
<dbReference type="InterPro" id="IPR011006">
    <property type="entry name" value="CheY-like_superfamily"/>
</dbReference>
<dbReference type="Pfam" id="PF00072">
    <property type="entry name" value="Response_reg"/>
    <property type="match status" value="1"/>
</dbReference>
<dbReference type="Pfam" id="PF12833">
    <property type="entry name" value="HTH_18"/>
    <property type="match status" value="1"/>
</dbReference>
<evidence type="ECO:0000259" key="9">
    <source>
        <dbReference type="PROSITE" id="PS01124"/>
    </source>
</evidence>
<dbReference type="EMBL" id="QEVW01000017">
    <property type="protein sequence ID" value="RAW11790.1"/>
    <property type="molecule type" value="Genomic_DNA"/>
</dbReference>
<dbReference type="CDD" id="cd17536">
    <property type="entry name" value="REC_YesN-like"/>
    <property type="match status" value="1"/>
</dbReference>
<keyword evidence="7" id="KW-0804">Transcription</keyword>
<comment type="caution">
    <text evidence="11">The sequence shown here is derived from an EMBL/GenBank/DDBJ whole genome shotgun (WGS) entry which is preliminary data.</text>
</comment>
<organism evidence="11 12">
    <name type="scientific">Paenibacillus taichungensis</name>
    <dbReference type="NCBI Taxonomy" id="484184"/>
    <lineage>
        <taxon>Bacteria</taxon>
        <taxon>Bacillati</taxon>
        <taxon>Bacillota</taxon>
        <taxon>Bacilli</taxon>
        <taxon>Bacillales</taxon>
        <taxon>Paenibacillaceae</taxon>
        <taxon>Paenibacillus</taxon>
    </lineage>
</organism>
<evidence type="ECO:0000313" key="12">
    <source>
        <dbReference type="Proteomes" id="UP000250642"/>
    </source>
</evidence>
<feature type="modified residue" description="4-aspartylphosphate" evidence="8">
    <location>
        <position position="93"/>
    </location>
</feature>
<dbReference type="InterPro" id="IPR001789">
    <property type="entry name" value="Sig_transdc_resp-reg_receiver"/>
</dbReference>
<dbReference type="InterPro" id="IPR009057">
    <property type="entry name" value="Homeodomain-like_sf"/>
</dbReference>
<dbReference type="InterPro" id="IPR018062">
    <property type="entry name" value="HTH_AraC-typ_CS"/>
</dbReference>
<feature type="domain" description="Response regulatory" evidence="10">
    <location>
        <begin position="41"/>
        <end position="158"/>
    </location>
</feature>
<evidence type="ECO:0000256" key="8">
    <source>
        <dbReference type="PROSITE-ProRule" id="PRU00169"/>
    </source>
</evidence>
<dbReference type="InterPro" id="IPR051552">
    <property type="entry name" value="HptR"/>
</dbReference>
<evidence type="ECO:0000256" key="2">
    <source>
        <dbReference type="ARBA" id="ARBA00022490"/>
    </source>
</evidence>
<keyword evidence="5" id="KW-0805">Transcription regulation</keyword>
<dbReference type="GO" id="GO:0043565">
    <property type="term" value="F:sequence-specific DNA binding"/>
    <property type="evidence" value="ECO:0007669"/>
    <property type="project" value="InterPro"/>
</dbReference>
<keyword evidence="2" id="KW-0963">Cytoplasm</keyword>
<name>A0A329QHJ3_9BACL</name>
<dbReference type="SMART" id="SM00448">
    <property type="entry name" value="REC"/>
    <property type="match status" value="1"/>
</dbReference>